<evidence type="ECO:0000313" key="1">
    <source>
        <dbReference type="EMBL" id="KAJ3543941.1"/>
    </source>
</evidence>
<reference evidence="1" key="1">
    <citation type="submission" date="2022-08" db="EMBL/GenBank/DDBJ databases">
        <title>Genome Sequence of Fusarium decemcellulare.</title>
        <authorList>
            <person name="Buettner E."/>
        </authorList>
    </citation>
    <scope>NUCLEOTIDE SEQUENCE</scope>
    <source>
        <strain evidence="1">Babe19</strain>
    </source>
</reference>
<gene>
    <name evidence="1" type="ORF">NM208_g3311</name>
</gene>
<comment type="caution">
    <text evidence="1">The sequence shown here is derived from an EMBL/GenBank/DDBJ whole genome shotgun (WGS) entry which is preliminary data.</text>
</comment>
<protein>
    <submittedName>
        <fullName evidence="1">Uncharacterized protein</fullName>
    </submittedName>
</protein>
<keyword evidence="2" id="KW-1185">Reference proteome</keyword>
<name>A0ACC1SPP2_9HYPO</name>
<proteinExistence type="predicted"/>
<accession>A0ACC1SPP2</accession>
<sequence>MDPASLTFGVVSLAMQLMQTTAAIKKLIAAYKSAAKELSALSDKLDDVEIVCSSLEMVLDNFDGAKNSFEIALLNKLHKVISDCHTKVSKIYELLSKIMHSQKQSPLRTIGALFLKYREQINRCIDDLDRSLSSLQLHMTTNILQVSNPT</sequence>
<dbReference type="Proteomes" id="UP001148629">
    <property type="component" value="Unassembled WGS sequence"/>
</dbReference>
<organism evidence="1 2">
    <name type="scientific">Fusarium decemcellulare</name>
    <dbReference type="NCBI Taxonomy" id="57161"/>
    <lineage>
        <taxon>Eukaryota</taxon>
        <taxon>Fungi</taxon>
        <taxon>Dikarya</taxon>
        <taxon>Ascomycota</taxon>
        <taxon>Pezizomycotina</taxon>
        <taxon>Sordariomycetes</taxon>
        <taxon>Hypocreomycetidae</taxon>
        <taxon>Hypocreales</taxon>
        <taxon>Nectriaceae</taxon>
        <taxon>Fusarium</taxon>
        <taxon>Fusarium decemcellulare species complex</taxon>
    </lineage>
</organism>
<evidence type="ECO:0000313" key="2">
    <source>
        <dbReference type="Proteomes" id="UP001148629"/>
    </source>
</evidence>
<dbReference type="EMBL" id="JANRMS010000220">
    <property type="protein sequence ID" value="KAJ3543941.1"/>
    <property type="molecule type" value="Genomic_DNA"/>
</dbReference>